<reference evidence="1" key="1">
    <citation type="submission" date="2025-08" db="UniProtKB">
        <authorList>
            <consortium name="Ensembl"/>
        </authorList>
    </citation>
    <scope>IDENTIFICATION</scope>
</reference>
<dbReference type="Ensembl" id="ENSGWIT00000012115.1">
    <property type="protein sequence ID" value="ENSGWIP00000010897.1"/>
    <property type="gene ID" value="ENSGWIG00000006395.1"/>
</dbReference>
<dbReference type="AlphaFoldDB" id="A0A8C5DTX6"/>
<keyword evidence="2" id="KW-1185">Reference proteome</keyword>
<name>A0A8C5DTX6_GOUWI</name>
<evidence type="ECO:0000313" key="2">
    <source>
        <dbReference type="Proteomes" id="UP000694680"/>
    </source>
</evidence>
<sequence length="139" mass="16333">MWLLGRIDNLINVYAPPEDDQTFYQLIFDQISSLNEGINIKRLIINKSPGGDGYPNEFYKITHAKTPPSWKEAIIWIILKEGKNKEYCESYRSISILNCHGKFYIHHHILKCMFMCTICHVLIHDDSITLYTFEQLNHD</sequence>
<dbReference type="Proteomes" id="UP000694680">
    <property type="component" value="Unassembled WGS sequence"/>
</dbReference>
<dbReference type="PANTHER" id="PTHR19446">
    <property type="entry name" value="REVERSE TRANSCRIPTASES"/>
    <property type="match status" value="1"/>
</dbReference>
<reference evidence="1" key="2">
    <citation type="submission" date="2025-09" db="UniProtKB">
        <authorList>
            <consortium name="Ensembl"/>
        </authorList>
    </citation>
    <scope>IDENTIFICATION</scope>
</reference>
<accession>A0A8C5DTX6</accession>
<evidence type="ECO:0000313" key="1">
    <source>
        <dbReference type="Ensembl" id="ENSGWIP00000010897.1"/>
    </source>
</evidence>
<organism evidence="1 2">
    <name type="scientific">Gouania willdenowi</name>
    <name type="common">Blunt-snouted clingfish</name>
    <name type="synonym">Lepadogaster willdenowi</name>
    <dbReference type="NCBI Taxonomy" id="441366"/>
    <lineage>
        <taxon>Eukaryota</taxon>
        <taxon>Metazoa</taxon>
        <taxon>Chordata</taxon>
        <taxon>Craniata</taxon>
        <taxon>Vertebrata</taxon>
        <taxon>Euteleostomi</taxon>
        <taxon>Actinopterygii</taxon>
        <taxon>Neopterygii</taxon>
        <taxon>Teleostei</taxon>
        <taxon>Neoteleostei</taxon>
        <taxon>Acanthomorphata</taxon>
        <taxon>Ovalentaria</taxon>
        <taxon>Blenniimorphae</taxon>
        <taxon>Blenniiformes</taxon>
        <taxon>Gobiesocoidei</taxon>
        <taxon>Gobiesocidae</taxon>
        <taxon>Gobiesocinae</taxon>
        <taxon>Gouania</taxon>
    </lineage>
</organism>
<protein>
    <submittedName>
        <fullName evidence="1">Uncharacterized protein</fullName>
    </submittedName>
</protein>
<proteinExistence type="predicted"/>